<proteinExistence type="predicted"/>
<name>A0A9W7KQP3_9PROT</name>
<gene>
    <name evidence="1" type="ORF">DS843_21965</name>
</gene>
<accession>A0A9W7KQP3</accession>
<organism evidence="1 2">
    <name type="scientific">Roseomonas genomospecies 6</name>
    <dbReference type="NCBI Taxonomy" id="214106"/>
    <lineage>
        <taxon>Bacteria</taxon>
        <taxon>Pseudomonadati</taxon>
        <taxon>Pseudomonadota</taxon>
        <taxon>Alphaproteobacteria</taxon>
        <taxon>Acetobacterales</taxon>
        <taxon>Roseomonadaceae</taxon>
        <taxon>Roseomonas</taxon>
    </lineage>
</organism>
<reference evidence="1 2" key="1">
    <citation type="submission" date="2018-07" db="EMBL/GenBank/DDBJ databases">
        <title>Genome sequence of Azospirillum sp. ATCC 49961.</title>
        <authorList>
            <person name="Sant'Anna F.H."/>
            <person name="Baldani J.I."/>
            <person name="Zilli J.E."/>
            <person name="Reis V.M."/>
            <person name="Hartmann A."/>
            <person name="Cruz L."/>
            <person name="de Souza E.M."/>
            <person name="de Oliveira Pedrosa F."/>
            <person name="Passaglia L.M.P."/>
        </authorList>
    </citation>
    <scope>NUCLEOTIDE SEQUENCE [LARGE SCALE GENOMIC DNA]</scope>
    <source>
        <strain evidence="1 2">ATCC 49961</strain>
    </source>
</reference>
<dbReference type="RefSeq" id="WP_149470982.1">
    <property type="nucleotide sequence ID" value="NZ_QOKW01000021.1"/>
</dbReference>
<protein>
    <submittedName>
        <fullName evidence="1">Uncharacterized protein</fullName>
    </submittedName>
</protein>
<keyword evidence="2" id="KW-1185">Reference proteome</keyword>
<evidence type="ECO:0000313" key="1">
    <source>
        <dbReference type="EMBL" id="KAA0677789.1"/>
    </source>
</evidence>
<dbReference type="EMBL" id="QOKW01000021">
    <property type="protein sequence ID" value="KAA0677789.1"/>
    <property type="molecule type" value="Genomic_DNA"/>
</dbReference>
<dbReference type="Proteomes" id="UP000480854">
    <property type="component" value="Unassembled WGS sequence"/>
</dbReference>
<comment type="caution">
    <text evidence="1">The sequence shown here is derived from an EMBL/GenBank/DDBJ whole genome shotgun (WGS) entry which is preliminary data.</text>
</comment>
<dbReference type="AlphaFoldDB" id="A0A9W7KQP3"/>
<sequence length="127" mass="13937">MNQRLTVNLPVHTDSMVFDLVRLDDNHLHFAGRGLPVCHLSADTAMELARTLMSATDTESFSGEVAGKLERFAVLNHDDTVILTVVVGTGNEEERHPIRLSIGTAFHLAERLERIVHGIDTSPVVLG</sequence>
<evidence type="ECO:0000313" key="2">
    <source>
        <dbReference type="Proteomes" id="UP000480854"/>
    </source>
</evidence>